<dbReference type="AlphaFoldDB" id="A0A3Q4ASG1"/>
<evidence type="ECO:0000256" key="2">
    <source>
        <dbReference type="ARBA" id="ARBA00022729"/>
    </source>
</evidence>
<feature type="transmembrane region" description="Helical" evidence="6">
    <location>
        <begin position="369"/>
        <end position="393"/>
    </location>
</feature>
<dbReference type="SUPFAM" id="SSF57196">
    <property type="entry name" value="EGF/Laminin"/>
    <property type="match status" value="1"/>
</dbReference>
<dbReference type="InterPro" id="IPR000742">
    <property type="entry name" value="EGF"/>
</dbReference>
<evidence type="ECO:0000259" key="8">
    <source>
        <dbReference type="PROSITE" id="PS51034"/>
    </source>
</evidence>
<dbReference type="Pfam" id="PF07645">
    <property type="entry name" value="EGF_CA"/>
    <property type="match status" value="1"/>
</dbReference>
<dbReference type="PANTHER" id="PTHR14002">
    <property type="entry name" value="ENDOGLIN/TGF-BETA RECEPTOR TYPE III"/>
    <property type="match status" value="1"/>
</dbReference>
<accession>A0A3Q4ASG1</accession>
<dbReference type="Proteomes" id="UP000261620">
    <property type="component" value="Unplaced"/>
</dbReference>
<reference evidence="9" key="1">
    <citation type="submission" date="2025-08" db="UniProtKB">
        <authorList>
            <consortium name="Ensembl"/>
        </authorList>
    </citation>
    <scope>IDENTIFICATION</scope>
</reference>
<dbReference type="GO" id="GO:0005509">
    <property type="term" value="F:calcium ion binding"/>
    <property type="evidence" value="ECO:0007669"/>
    <property type="project" value="InterPro"/>
</dbReference>
<dbReference type="Pfam" id="PF00100">
    <property type="entry name" value="Zona_pellucida"/>
    <property type="match status" value="1"/>
</dbReference>
<dbReference type="GO" id="GO:0030855">
    <property type="term" value="P:epithelial cell differentiation"/>
    <property type="evidence" value="ECO:0007669"/>
    <property type="project" value="UniProtKB-ARBA"/>
</dbReference>
<dbReference type="InterPro" id="IPR001507">
    <property type="entry name" value="ZP_dom"/>
</dbReference>
<evidence type="ECO:0000313" key="9">
    <source>
        <dbReference type="Ensembl" id="ENSMMOP00000007525.1"/>
    </source>
</evidence>
<evidence type="ECO:0000256" key="4">
    <source>
        <dbReference type="ARBA" id="ARBA00023157"/>
    </source>
</evidence>
<dbReference type="PROSITE" id="PS01187">
    <property type="entry name" value="EGF_CA"/>
    <property type="match status" value="1"/>
</dbReference>
<dbReference type="PROSITE" id="PS00010">
    <property type="entry name" value="ASX_HYDROXYL"/>
    <property type="match status" value="1"/>
</dbReference>
<dbReference type="SMART" id="SM00241">
    <property type="entry name" value="ZP"/>
    <property type="match status" value="1"/>
</dbReference>
<dbReference type="PROSITE" id="PS50026">
    <property type="entry name" value="EGF_3"/>
    <property type="match status" value="1"/>
</dbReference>
<dbReference type="InterPro" id="IPR055355">
    <property type="entry name" value="ZP-C"/>
</dbReference>
<name>A0A3Q4ASG1_MOLML</name>
<keyword evidence="6" id="KW-0812">Transmembrane</keyword>
<evidence type="ECO:0000256" key="6">
    <source>
        <dbReference type="SAM" id="Phobius"/>
    </source>
</evidence>
<evidence type="ECO:0000256" key="1">
    <source>
        <dbReference type="ARBA" id="ARBA00022536"/>
    </source>
</evidence>
<dbReference type="PANTHER" id="PTHR14002:SF22">
    <property type="entry name" value="UROMODULIN-LIKE 1"/>
    <property type="match status" value="1"/>
</dbReference>
<reference evidence="9" key="2">
    <citation type="submission" date="2025-09" db="UniProtKB">
        <authorList>
            <consortium name="Ensembl"/>
        </authorList>
    </citation>
    <scope>IDENTIFICATION</scope>
</reference>
<dbReference type="FunFam" id="2.10.25.10:FF:000038">
    <property type="entry name" value="Fibrillin 2"/>
    <property type="match status" value="1"/>
</dbReference>
<feature type="domain" description="ZP" evidence="8">
    <location>
        <begin position="128"/>
        <end position="355"/>
    </location>
</feature>
<dbReference type="InterPro" id="IPR049883">
    <property type="entry name" value="NOTCH1_EGF-like"/>
</dbReference>
<dbReference type="InterPro" id="IPR042235">
    <property type="entry name" value="ZP-C_dom"/>
</dbReference>
<proteinExistence type="predicted"/>
<feature type="transmembrane region" description="Helical" evidence="6">
    <location>
        <begin position="7"/>
        <end position="25"/>
    </location>
</feature>
<keyword evidence="2" id="KW-0732">Signal</keyword>
<dbReference type="OMA" id="IASPIHC"/>
<dbReference type="Gene3D" id="2.10.25.10">
    <property type="entry name" value="Laminin"/>
    <property type="match status" value="1"/>
</dbReference>
<evidence type="ECO:0008006" key="11">
    <source>
        <dbReference type="Google" id="ProtNLM"/>
    </source>
</evidence>
<evidence type="ECO:0000313" key="10">
    <source>
        <dbReference type="Proteomes" id="UP000261620"/>
    </source>
</evidence>
<sequence length="419" mass="46306">MRTINVLSVFSLLTFLFFFSFFFFFSREHKAFDTEQNILLFLDFNECASGENDCSQWATCTNTWASYTCACLVGFKDNNRERPGRACQGTFITITTTTSVPTATTTAPTTTITAPTTNASMLGAISVQCRGTAITVTVARDFLLSTSIRESTLYLGLLRCGVNGGNATHAQLTVAWNECSTQLVHNETYYTASVTLFNTMDQYISPNGTMEAPKIRLEVHDMFTDVIMGSGSFQVTVQLMNGMVPLPHNYSLSSEEAVVVDVSLNTSSDHIKVVINKCWATPTRNPGDSYSHIFLENSCSLNIYTKVLINGNSSTSQVSVQIFSFVNLNVIYLHCQVQICAQIGSNSCVPVSTPPPALTESEDLNTLQIVGLSCLGIGLSFCFIVAFVCLFYYQRNRIGHYNFNVKPKQDNFTYLVFNT</sequence>
<keyword evidence="4" id="KW-1015">Disulfide bond</keyword>
<organism evidence="9 10">
    <name type="scientific">Mola mola</name>
    <name type="common">Ocean sunfish</name>
    <name type="synonym">Tetraodon mola</name>
    <dbReference type="NCBI Taxonomy" id="94237"/>
    <lineage>
        <taxon>Eukaryota</taxon>
        <taxon>Metazoa</taxon>
        <taxon>Chordata</taxon>
        <taxon>Craniata</taxon>
        <taxon>Vertebrata</taxon>
        <taxon>Euteleostomi</taxon>
        <taxon>Actinopterygii</taxon>
        <taxon>Neopterygii</taxon>
        <taxon>Teleostei</taxon>
        <taxon>Neoteleostei</taxon>
        <taxon>Acanthomorphata</taxon>
        <taxon>Eupercaria</taxon>
        <taxon>Tetraodontiformes</taxon>
        <taxon>Molidae</taxon>
        <taxon>Mola</taxon>
    </lineage>
</organism>
<dbReference type="InterPro" id="IPR018097">
    <property type="entry name" value="EGF_Ca-bd_CS"/>
</dbReference>
<dbReference type="CDD" id="cd00054">
    <property type="entry name" value="EGF_CA"/>
    <property type="match status" value="1"/>
</dbReference>
<protein>
    <recommendedName>
        <fullName evidence="11">ZP domain-containing protein</fullName>
    </recommendedName>
</protein>
<dbReference type="Gene3D" id="2.60.40.3210">
    <property type="entry name" value="Zona pellucida, ZP-N domain"/>
    <property type="match status" value="1"/>
</dbReference>
<dbReference type="Ensembl" id="ENSMMOT00000007667.1">
    <property type="protein sequence ID" value="ENSMMOP00000007525.1"/>
    <property type="gene ID" value="ENSMMOG00000005856.1"/>
</dbReference>
<evidence type="ECO:0000259" key="7">
    <source>
        <dbReference type="PROSITE" id="PS50026"/>
    </source>
</evidence>
<dbReference type="InterPro" id="IPR001881">
    <property type="entry name" value="EGF-like_Ca-bd_dom"/>
</dbReference>
<comment type="caution">
    <text evidence="5">Lacks conserved residue(s) required for the propagation of feature annotation.</text>
</comment>
<keyword evidence="6" id="KW-1133">Transmembrane helix</keyword>
<evidence type="ECO:0000256" key="3">
    <source>
        <dbReference type="ARBA" id="ARBA00022737"/>
    </source>
</evidence>
<keyword evidence="3" id="KW-0677">Repeat</keyword>
<feature type="domain" description="EGF-like" evidence="7">
    <location>
        <begin position="43"/>
        <end position="81"/>
    </location>
</feature>
<evidence type="ECO:0000256" key="5">
    <source>
        <dbReference type="PROSITE-ProRule" id="PRU00076"/>
    </source>
</evidence>
<keyword evidence="6" id="KW-0472">Membrane</keyword>
<keyword evidence="10" id="KW-1185">Reference proteome</keyword>
<dbReference type="Gene3D" id="2.60.40.4100">
    <property type="entry name" value="Zona pellucida, ZP-C domain"/>
    <property type="match status" value="1"/>
</dbReference>
<keyword evidence="1 5" id="KW-0245">EGF-like domain</keyword>
<dbReference type="InterPro" id="IPR000152">
    <property type="entry name" value="EGF-type_Asp/Asn_hydroxyl_site"/>
</dbReference>
<dbReference type="PROSITE" id="PS51034">
    <property type="entry name" value="ZP_2"/>
    <property type="match status" value="1"/>
</dbReference>
<dbReference type="STRING" id="94237.ENSMMOP00000007525"/>
<dbReference type="SMART" id="SM00181">
    <property type="entry name" value="EGF"/>
    <property type="match status" value="1"/>
</dbReference>
<dbReference type="SMART" id="SM00179">
    <property type="entry name" value="EGF_CA"/>
    <property type="match status" value="1"/>
</dbReference>